<evidence type="ECO:0000313" key="3">
    <source>
        <dbReference type="EMBL" id="GGM41386.1"/>
    </source>
</evidence>
<evidence type="ECO:0000256" key="1">
    <source>
        <dbReference type="SAM" id="MobiDB-lite"/>
    </source>
</evidence>
<feature type="transmembrane region" description="Helical" evidence="2">
    <location>
        <begin position="26"/>
        <end position="53"/>
    </location>
</feature>
<evidence type="ECO:0000256" key="2">
    <source>
        <dbReference type="SAM" id="Phobius"/>
    </source>
</evidence>
<feature type="compositionally biased region" description="Basic residues" evidence="1">
    <location>
        <begin position="245"/>
        <end position="264"/>
    </location>
</feature>
<keyword evidence="4" id="KW-1185">Reference proteome</keyword>
<keyword evidence="2" id="KW-0812">Transmembrane</keyword>
<organism evidence="3 4">
    <name type="scientific">Promicromonospora citrea</name>
    <dbReference type="NCBI Taxonomy" id="43677"/>
    <lineage>
        <taxon>Bacteria</taxon>
        <taxon>Bacillati</taxon>
        <taxon>Actinomycetota</taxon>
        <taxon>Actinomycetes</taxon>
        <taxon>Micrococcales</taxon>
        <taxon>Promicromonosporaceae</taxon>
        <taxon>Promicromonospora</taxon>
    </lineage>
</organism>
<dbReference type="Proteomes" id="UP000655589">
    <property type="component" value="Unassembled WGS sequence"/>
</dbReference>
<keyword evidence="2" id="KW-0472">Membrane</keyword>
<keyword evidence="2" id="KW-1133">Transmembrane helix</keyword>
<comment type="caution">
    <text evidence="3">The sequence shown here is derived from an EMBL/GenBank/DDBJ whole genome shotgun (WGS) entry which is preliminary data.</text>
</comment>
<feature type="transmembrane region" description="Helical" evidence="2">
    <location>
        <begin position="198"/>
        <end position="217"/>
    </location>
</feature>
<dbReference type="EMBL" id="BMPT01000023">
    <property type="protein sequence ID" value="GGM41386.1"/>
    <property type="molecule type" value="Genomic_DNA"/>
</dbReference>
<feature type="transmembrane region" description="Helical" evidence="2">
    <location>
        <begin position="173"/>
        <end position="192"/>
    </location>
</feature>
<dbReference type="AlphaFoldDB" id="A0A8H9L837"/>
<accession>A0A8H9L837</accession>
<name>A0A8H9L837_9MICO</name>
<evidence type="ECO:0000313" key="4">
    <source>
        <dbReference type="Proteomes" id="UP000655589"/>
    </source>
</evidence>
<feature type="transmembrane region" description="Helical" evidence="2">
    <location>
        <begin position="73"/>
        <end position="96"/>
    </location>
</feature>
<sequence length="264" mass="28648">MERAEDAADDAATVHRASRLLRPVGYLLIGLVWTAIWLTGLLLLLGSVAWLAFADPEPLVEGVGERLSHPVEAVAFVVIVLPVAAVAIGPGAWYVLTASWPLAVLSFVYVVRSLRPSYAHEKLSFTSYALPGSTFGPPTVGGVALSLQPVRPTSFTDTVMRFYRTGWTFSGRMVLAMLPAGLAWVTAIAALVRGVPDTVHVVAAVLTAALLGVSLVLGRRAFRAQAEPEVPEHERSVGAMSPKERARRLRALRRQRDRRQRNAR</sequence>
<protein>
    <submittedName>
        <fullName evidence="3">Uncharacterized protein</fullName>
    </submittedName>
</protein>
<reference evidence="3" key="1">
    <citation type="journal article" date="2014" name="Int. J. Syst. Evol. Microbiol.">
        <title>Complete genome sequence of Corynebacterium casei LMG S-19264T (=DSM 44701T), isolated from a smear-ripened cheese.</title>
        <authorList>
            <consortium name="US DOE Joint Genome Institute (JGI-PGF)"/>
            <person name="Walter F."/>
            <person name="Albersmeier A."/>
            <person name="Kalinowski J."/>
            <person name="Ruckert C."/>
        </authorList>
    </citation>
    <scope>NUCLEOTIDE SEQUENCE</scope>
    <source>
        <strain evidence="3">JCM 3051</strain>
    </source>
</reference>
<dbReference type="RefSeq" id="WP_171103752.1">
    <property type="nucleotide sequence ID" value="NZ_BMPT01000023.1"/>
</dbReference>
<feature type="region of interest" description="Disordered" evidence="1">
    <location>
        <begin position="227"/>
        <end position="264"/>
    </location>
</feature>
<reference evidence="3" key="2">
    <citation type="submission" date="2020-09" db="EMBL/GenBank/DDBJ databases">
        <authorList>
            <person name="Sun Q."/>
            <person name="Ohkuma M."/>
        </authorList>
    </citation>
    <scope>NUCLEOTIDE SEQUENCE</scope>
    <source>
        <strain evidence="3">JCM 3051</strain>
    </source>
</reference>
<gene>
    <name evidence="3" type="ORF">GCM10010102_41130</name>
</gene>
<proteinExistence type="predicted"/>